<dbReference type="EMBL" id="CP001655">
    <property type="protein sequence ID" value="ACT06557.1"/>
    <property type="molecule type" value="Genomic_DNA"/>
</dbReference>
<accession>C6CFN1</accession>
<dbReference type="FunFam" id="2.70.70.10:FF:000001">
    <property type="entry name" value="PTS system glucose-specific IIA component"/>
    <property type="match status" value="1"/>
</dbReference>
<dbReference type="InterPro" id="IPR011055">
    <property type="entry name" value="Dup_hybrid_motif"/>
</dbReference>
<dbReference type="NCBIfam" id="NF007335">
    <property type="entry name" value="PRK09824.1"/>
    <property type="match status" value="1"/>
</dbReference>
<dbReference type="InterPro" id="IPR001996">
    <property type="entry name" value="PTS_IIB_1"/>
</dbReference>
<dbReference type="GO" id="GO:0009401">
    <property type="term" value="P:phosphoenolpyruvate-dependent sugar phosphotransferase system"/>
    <property type="evidence" value="ECO:0007669"/>
    <property type="project" value="UniProtKB-KW"/>
</dbReference>
<feature type="transmembrane region" description="Helical" evidence="13">
    <location>
        <begin position="284"/>
        <end position="307"/>
    </location>
</feature>
<evidence type="ECO:0000256" key="1">
    <source>
        <dbReference type="ARBA" id="ARBA00004651"/>
    </source>
</evidence>
<sequence>MNYETLASEIRDGVGGQENIISVIHCATRLRFKLKDNAAAHADVLKNNPGIIMVVESGGQFQVVVGNQVADVYQALLSLDGMARFNDTAASEEKKESFFAGFIDIISSIFTPFVGVMAATGILKGFLALGVATHFITESSGTYKLLFAASDALFYFFPIVLGYTAGKKFGGNPFTTLVIGATLVHPSMVATFNAMQAPDHPTLHFLGIPITFINYSSSVIPILFASWVSCKLEKPLNRWLHANIRNFFTPLLCIVISVPLTFLLIGPSATWLSQMLSGGYQWLYGLNSLLAGAVMGALWQVCVIFGLHWGFVPLMLNNLSVMGHDTLLPLLTPAVLGQAGATLGVLLRTRDMKRKGIAGSAFSAALFGITEPSVYGVTLPLRRPFIFGCIGGAIGAAVMGYFHTTIYSFGFPSIFTFTQIIPPTGVDNSVWAAVIGTLAAFVFAAAASWSFGVPKDETQPAVQESSPTAATTPNGTNAVHDETTIRDETLFSPLFGEVVPLEQVADRTFASGVMGKGIAVRPSEGCLYSPVDGTVASLFKTHHAIGLASRGGAEVLIHVGIDTVRLDGRHFTPHVRVGDVVRQGDLLLEFDAPAIEAAGYDLTTPIVITNSEDYRGVESVAGGRVDANTPLTRLVC</sequence>
<dbReference type="RefSeq" id="WP_012769427.1">
    <property type="nucleotide sequence ID" value="NC_012912.1"/>
</dbReference>
<feature type="transmembrane region" description="Helical" evidence="13">
    <location>
        <begin position="206"/>
        <end position="227"/>
    </location>
</feature>
<dbReference type="eggNOG" id="COG1263">
    <property type="taxonomic scope" value="Bacteria"/>
</dbReference>
<dbReference type="GO" id="GO:0016301">
    <property type="term" value="F:kinase activity"/>
    <property type="evidence" value="ECO:0007669"/>
    <property type="project" value="UniProtKB-KW"/>
</dbReference>
<dbReference type="InterPro" id="IPR011297">
    <property type="entry name" value="PTS_IIABC_b_glu"/>
</dbReference>
<evidence type="ECO:0000313" key="18">
    <source>
        <dbReference type="Proteomes" id="UP000002735"/>
    </source>
</evidence>
<dbReference type="GO" id="GO:0005886">
    <property type="term" value="C:plasma membrane"/>
    <property type="evidence" value="ECO:0007669"/>
    <property type="project" value="UniProtKB-SubCell"/>
</dbReference>
<dbReference type="KEGG" id="dze:Dd1591_1704"/>
<keyword evidence="2" id="KW-0813">Transport</keyword>
<feature type="transmembrane region" description="Helical" evidence="13">
    <location>
        <begin position="145"/>
        <end position="165"/>
    </location>
</feature>
<dbReference type="CDD" id="cd00212">
    <property type="entry name" value="PTS_IIB_glc"/>
    <property type="match status" value="1"/>
</dbReference>
<dbReference type="eggNOG" id="COG2190">
    <property type="taxonomic scope" value="Bacteria"/>
</dbReference>
<dbReference type="NCBIfam" id="TIGR00830">
    <property type="entry name" value="PTBA"/>
    <property type="match status" value="1"/>
</dbReference>
<dbReference type="PROSITE" id="PS51103">
    <property type="entry name" value="PTS_EIIC_TYPE_1"/>
    <property type="match status" value="1"/>
</dbReference>
<dbReference type="Gene3D" id="2.70.70.10">
    <property type="entry name" value="Glucose Permease (Domain IIA)"/>
    <property type="match status" value="1"/>
</dbReference>
<dbReference type="Pfam" id="PF00358">
    <property type="entry name" value="PTS_EIIA_1"/>
    <property type="match status" value="1"/>
</dbReference>
<dbReference type="PROSITE" id="PS01035">
    <property type="entry name" value="PTS_EIIB_TYPE_1_CYS"/>
    <property type="match status" value="1"/>
</dbReference>
<dbReference type="OrthoDB" id="92465at2"/>
<feature type="transmembrane region" description="Helical" evidence="13">
    <location>
        <begin position="109"/>
        <end position="133"/>
    </location>
</feature>
<evidence type="ECO:0000256" key="10">
    <source>
        <dbReference type="ARBA" id="ARBA00023136"/>
    </source>
</evidence>
<dbReference type="InterPro" id="IPR036878">
    <property type="entry name" value="Glu_permease_IIB"/>
</dbReference>
<dbReference type="CDD" id="cd00210">
    <property type="entry name" value="PTS_IIA_glc"/>
    <property type="match status" value="1"/>
</dbReference>
<feature type="transmembrane region" description="Helical" evidence="13">
    <location>
        <begin position="385"/>
        <end position="410"/>
    </location>
</feature>
<keyword evidence="7 13" id="KW-0812">Transmembrane</keyword>
<feature type="transmembrane region" description="Helical" evidence="13">
    <location>
        <begin position="247"/>
        <end position="272"/>
    </location>
</feature>
<evidence type="ECO:0000256" key="2">
    <source>
        <dbReference type="ARBA" id="ARBA00022448"/>
    </source>
</evidence>
<reference evidence="17 18" key="1">
    <citation type="submission" date="2009-06" db="EMBL/GenBank/DDBJ databases">
        <title>Complete sequence of Dickeya zeae Ech1591.</title>
        <authorList>
            <consortium name="US DOE Joint Genome Institute"/>
            <person name="Lucas S."/>
            <person name="Copeland A."/>
            <person name="Lapidus A."/>
            <person name="Glavina del Rio T."/>
            <person name="Tice H."/>
            <person name="Bruce D."/>
            <person name="Goodwin L."/>
            <person name="Pitluck S."/>
            <person name="Chertkov O."/>
            <person name="Brettin T."/>
            <person name="Detter J.C."/>
            <person name="Han C."/>
            <person name="Larimer F."/>
            <person name="Land M."/>
            <person name="Hauser L."/>
            <person name="Kyrpides N."/>
            <person name="Ovchinnikova G."/>
            <person name="Balakrishnan V."/>
            <person name="Glasner J."/>
            <person name="Perna N.T."/>
        </authorList>
    </citation>
    <scope>NUCLEOTIDE SEQUENCE [LARGE SCALE GENOMIC DNA]</scope>
    <source>
        <strain evidence="17 18">Ech1591</strain>
    </source>
</reference>
<dbReference type="PROSITE" id="PS00371">
    <property type="entry name" value="PTS_EIIA_TYPE_1_HIS"/>
    <property type="match status" value="1"/>
</dbReference>
<dbReference type="PROSITE" id="PS51098">
    <property type="entry name" value="PTS_EIIB_TYPE_1"/>
    <property type="match status" value="1"/>
</dbReference>
<dbReference type="GO" id="GO:0008982">
    <property type="term" value="F:protein-N(PI)-phosphohistidine-sugar phosphotransferase activity"/>
    <property type="evidence" value="ECO:0007669"/>
    <property type="project" value="InterPro"/>
</dbReference>
<dbReference type="FunFam" id="3.30.1360.60:FF:000001">
    <property type="entry name" value="PTS system glucose-specific IIBC component PtsG"/>
    <property type="match status" value="1"/>
</dbReference>
<dbReference type="STRING" id="561229.Dd1591_1704"/>
<dbReference type="PANTHER" id="PTHR30175:SF1">
    <property type="entry name" value="PTS SYSTEM ARBUTIN-, CELLOBIOSE-, AND SALICIN-SPECIFIC EIIBC COMPONENT-RELATED"/>
    <property type="match status" value="1"/>
</dbReference>
<feature type="region of interest" description="Disordered" evidence="12">
    <location>
        <begin position="457"/>
        <end position="478"/>
    </location>
</feature>
<proteinExistence type="predicted"/>
<name>C6CFN1_DICC1</name>
<feature type="compositionally biased region" description="Low complexity" evidence="12">
    <location>
        <begin position="467"/>
        <end position="478"/>
    </location>
</feature>
<dbReference type="InterPro" id="IPR003352">
    <property type="entry name" value="PTS_EIIC"/>
</dbReference>
<dbReference type="InterPro" id="IPR050558">
    <property type="entry name" value="PTS_Sugar-Specific_Components"/>
</dbReference>
<dbReference type="AlphaFoldDB" id="C6CFN1"/>
<dbReference type="Pfam" id="PF02378">
    <property type="entry name" value="PTS_EIIC"/>
    <property type="match status" value="1"/>
</dbReference>
<evidence type="ECO:0000256" key="8">
    <source>
        <dbReference type="ARBA" id="ARBA00022777"/>
    </source>
</evidence>
<organism evidence="17 18">
    <name type="scientific">Dickeya chrysanthemi (strain Ech1591)</name>
    <name type="common">Dickeya zeae (strain Ech1591)</name>
    <dbReference type="NCBI Taxonomy" id="561229"/>
    <lineage>
        <taxon>Bacteria</taxon>
        <taxon>Pseudomonadati</taxon>
        <taxon>Pseudomonadota</taxon>
        <taxon>Gammaproteobacteria</taxon>
        <taxon>Enterobacterales</taxon>
        <taxon>Pectobacteriaceae</taxon>
        <taxon>Dickeya</taxon>
    </lineage>
</organism>
<evidence type="ECO:0000256" key="6">
    <source>
        <dbReference type="ARBA" id="ARBA00022683"/>
    </source>
</evidence>
<dbReference type="Proteomes" id="UP000002735">
    <property type="component" value="Chromosome"/>
</dbReference>
<evidence type="ECO:0000256" key="11">
    <source>
        <dbReference type="PROSITE-ProRule" id="PRU00421"/>
    </source>
</evidence>
<evidence type="ECO:0000256" key="4">
    <source>
        <dbReference type="ARBA" id="ARBA00022597"/>
    </source>
</evidence>
<dbReference type="PROSITE" id="PS51093">
    <property type="entry name" value="PTS_EIIA_TYPE_1"/>
    <property type="match status" value="1"/>
</dbReference>
<feature type="domain" description="PTS EIIB type-1" evidence="15">
    <location>
        <begin position="4"/>
        <end position="86"/>
    </location>
</feature>
<keyword evidence="6" id="KW-0598">Phosphotransferase system</keyword>
<evidence type="ECO:0000256" key="7">
    <source>
        <dbReference type="ARBA" id="ARBA00022692"/>
    </source>
</evidence>
<evidence type="ECO:0000259" key="15">
    <source>
        <dbReference type="PROSITE" id="PS51098"/>
    </source>
</evidence>
<dbReference type="eggNOG" id="COG1264">
    <property type="taxonomic scope" value="Bacteria"/>
</dbReference>
<dbReference type="HOGENOM" id="CLU_012312_2_1_6"/>
<dbReference type="SUPFAM" id="SSF55604">
    <property type="entry name" value="Glucose permease domain IIB"/>
    <property type="match status" value="1"/>
</dbReference>
<evidence type="ECO:0000313" key="17">
    <source>
        <dbReference type="EMBL" id="ACT06557.1"/>
    </source>
</evidence>
<keyword evidence="3" id="KW-1003">Cell membrane</keyword>
<dbReference type="InterPro" id="IPR018113">
    <property type="entry name" value="PTrfase_EIIB_Cys"/>
</dbReference>
<evidence type="ECO:0000256" key="5">
    <source>
        <dbReference type="ARBA" id="ARBA00022679"/>
    </source>
</evidence>
<evidence type="ECO:0000259" key="14">
    <source>
        <dbReference type="PROSITE" id="PS51093"/>
    </source>
</evidence>
<feature type="transmembrane region" description="Helical" evidence="13">
    <location>
        <begin position="177"/>
        <end position="194"/>
    </location>
</feature>
<feature type="active site" description="Phosphocysteine intermediate; for EIIB activity" evidence="11">
    <location>
        <position position="26"/>
    </location>
</feature>
<evidence type="ECO:0000256" key="13">
    <source>
        <dbReference type="SAM" id="Phobius"/>
    </source>
</evidence>
<dbReference type="GeneID" id="45079806"/>
<dbReference type="SUPFAM" id="SSF51261">
    <property type="entry name" value="Duplicated hybrid motif"/>
    <property type="match status" value="1"/>
</dbReference>
<feature type="transmembrane region" description="Helical" evidence="13">
    <location>
        <begin position="327"/>
        <end position="347"/>
    </location>
</feature>
<feature type="domain" description="PTS EIIA type-1" evidence="14">
    <location>
        <begin position="506"/>
        <end position="610"/>
    </location>
</feature>
<protein>
    <submittedName>
        <fullName evidence="17">PTS system, beta-glucoside-specific IIABC subunit</fullName>
    </submittedName>
</protein>
<evidence type="ECO:0000256" key="3">
    <source>
        <dbReference type="ARBA" id="ARBA00022475"/>
    </source>
</evidence>
<dbReference type="InterPro" id="IPR013013">
    <property type="entry name" value="PTS_EIIC_1"/>
</dbReference>
<dbReference type="GO" id="GO:0090589">
    <property type="term" value="F:protein-phosphocysteine-trehalose phosphotransferase system transporter activity"/>
    <property type="evidence" value="ECO:0007669"/>
    <property type="project" value="TreeGrafter"/>
</dbReference>
<gene>
    <name evidence="17" type="ordered locus">Dd1591_1704</name>
</gene>
<dbReference type="PANTHER" id="PTHR30175">
    <property type="entry name" value="PHOSPHOTRANSFERASE SYSTEM TRANSPORT PROTEIN"/>
    <property type="match status" value="1"/>
</dbReference>
<feature type="domain" description="PTS EIIC type-1" evidence="16">
    <location>
        <begin position="104"/>
        <end position="465"/>
    </location>
</feature>
<keyword evidence="5" id="KW-0808">Transferase</keyword>
<dbReference type="NCBIfam" id="TIGR01995">
    <property type="entry name" value="PTS-II-ABC-beta"/>
    <property type="match status" value="1"/>
</dbReference>
<keyword evidence="8" id="KW-0418">Kinase</keyword>
<comment type="subcellular location">
    <subcellularLocation>
        <location evidence="1">Cell membrane</location>
        <topology evidence="1">Multi-pass membrane protein</topology>
    </subcellularLocation>
</comment>
<evidence type="ECO:0000259" key="16">
    <source>
        <dbReference type="PROSITE" id="PS51103"/>
    </source>
</evidence>
<keyword evidence="10 13" id="KW-0472">Membrane</keyword>
<keyword evidence="9 13" id="KW-1133">Transmembrane helix</keyword>
<dbReference type="Gene3D" id="3.30.1360.60">
    <property type="entry name" value="Glucose permease domain IIB"/>
    <property type="match status" value="1"/>
</dbReference>
<evidence type="ECO:0000256" key="12">
    <source>
        <dbReference type="SAM" id="MobiDB-lite"/>
    </source>
</evidence>
<dbReference type="GO" id="GO:0015771">
    <property type="term" value="P:trehalose transport"/>
    <property type="evidence" value="ECO:0007669"/>
    <property type="project" value="TreeGrafter"/>
</dbReference>
<feature type="transmembrane region" description="Helical" evidence="13">
    <location>
        <begin position="430"/>
        <end position="451"/>
    </location>
</feature>
<dbReference type="Pfam" id="PF00367">
    <property type="entry name" value="PTS_EIIB"/>
    <property type="match status" value="1"/>
</dbReference>
<dbReference type="InterPro" id="IPR001127">
    <property type="entry name" value="PTS_EIIA_1_perm"/>
</dbReference>
<keyword evidence="4" id="KW-0762">Sugar transport</keyword>
<evidence type="ECO:0000256" key="9">
    <source>
        <dbReference type="ARBA" id="ARBA00022989"/>
    </source>
</evidence>